<organism evidence="1 2">
    <name type="scientific">Ectobacillus antri</name>
    <dbReference type="NCBI Taxonomy" id="2486280"/>
    <lineage>
        <taxon>Bacteria</taxon>
        <taxon>Bacillati</taxon>
        <taxon>Bacillota</taxon>
        <taxon>Bacilli</taxon>
        <taxon>Bacillales</taxon>
        <taxon>Bacillaceae</taxon>
        <taxon>Ectobacillus</taxon>
    </lineage>
</organism>
<sequence length="121" mass="13755">MLLLPNLEMATRKQVADFYKVEEYTIENLFIKHRKELVEDGYITKTGKELKNLLTLRNKGIEIKNTVGCFLIETEAGFVKMANRSNGLFPKRAILRVGMLLRDSEVAKGESIKIHSSPSDV</sequence>
<gene>
    <name evidence="1" type="ORF">P6P90_00860</name>
</gene>
<comment type="caution">
    <text evidence="1">The sequence shown here is derived from an EMBL/GenBank/DDBJ whole genome shotgun (WGS) entry which is preliminary data.</text>
</comment>
<dbReference type="EMBL" id="JARULN010000001">
    <property type="protein sequence ID" value="MDG5752550.1"/>
    <property type="molecule type" value="Genomic_DNA"/>
</dbReference>
<dbReference type="Proteomes" id="UP001218246">
    <property type="component" value="Unassembled WGS sequence"/>
</dbReference>
<evidence type="ECO:0000313" key="2">
    <source>
        <dbReference type="Proteomes" id="UP001218246"/>
    </source>
</evidence>
<proteinExistence type="predicted"/>
<protein>
    <submittedName>
        <fullName evidence="1">Uncharacterized protein</fullName>
    </submittedName>
</protein>
<keyword evidence="2" id="KW-1185">Reference proteome</keyword>
<reference evidence="1 2" key="1">
    <citation type="submission" date="2023-04" db="EMBL/GenBank/DDBJ databases">
        <title>Ectobacillus antri isolated from activated sludge.</title>
        <authorList>
            <person name="Yan P."/>
            <person name="Liu X."/>
        </authorList>
    </citation>
    <scope>NUCLEOTIDE SEQUENCE [LARGE SCALE GENOMIC DNA]</scope>
    <source>
        <strain evidence="1 2">C18H</strain>
    </source>
</reference>
<accession>A0ABT6GZQ8</accession>
<evidence type="ECO:0000313" key="1">
    <source>
        <dbReference type="EMBL" id="MDG5752550.1"/>
    </source>
</evidence>
<name>A0ABT6GZQ8_9BACI</name>
<dbReference type="RefSeq" id="WP_278017891.1">
    <property type="nucleotide sequence ID" value="NZ_JARRRY010000001.1"/>
</dbReference>